<sequence length="235" mass="27808">METFNLDNLNKYSLTNDLFNNLIDKSFETFSSKANIPKSQAVKRDRFINIPKSQDQLFWCFFIFHKGIDEYNMVQNNIFSVEKQMKFEFVDIIRSNKPLLKELKLTRIGVESELVNDKRISIDVFFLLCIYHKIDIVYIHNAFYFETGDATKTPNIVVFNKGEYMIDTNKNDIDYYRLNLCKMDSIKRFIKPVSAYKLDDLHNYAIKLNIALEDSNGKRRKKQDLYDTILSIINN</sequence>
<accession>A0A6C0BXE4</accession>
<dbReference type="AlphaFoldDB" id="A0A6C0BXE4"/>
<evidence type="ECO:0000313" key="1">
    <source>
        <dbReference type="EMBL" id="QHS96481.1"/>
    </source>
</evidence>
<reference evidence="1" key="1">
    <citation type="journal article" date="2020" name="Nature">
        <title>Giant virus diversity and host interactions through global metagenomics.</title>
        <authorList>
            <person name="Schulz F."/>
            <person name="Roux S."/>
            <person name="Paez-Espino D."/>
            <person name="Jungbluth S."/>
            <person name="Walsh D.A."/>
            <person name="Denef V.J."/>
            <person name="McMahon K.D."/>
            <person name="Konstantinidis K.T."/>
            <person name="Eloe-Fadrosh E.A."/>
            <person name="Kyrpides N.C."/>
            <person name="Woyke T."/>
        </authorList>
    </citation>
    <scope>NUCLEOTIDE SEQUENCE</scope>
    <source>
        <strain evidence="1">GVMAG-M-3300020166-18</strain>
    </source>
</reference>
<protein>
    <submittedName>
        <fullName evidence="1">Uncharacterized protein</fullName>
    </submittedName>
</protein>
<organism evidence="1">
    <name type="scientific">viral metagenome</name>
    <dbReference type="NCBI Taxonomy" id="1070528"/>
    <lineage>
        <taxon>unclassified sequences</taxon>
        <taxon>metagenomes</taxon>
        <taxon>organismal metagenomes</taxon>
    </lineage>
</organism>
<dbReference type="EMBL" id="MN739271">
    <property type="protein sequence ID" value="QHS96481.1"/>
    <property type="molecule type" value="Genomic_DNA"/>
</dbReference>
<proteinExistence type="predicted"/>
<name>A0A6C0BXE4_9ZZZZ</name>